<dbReference type="AlphaFoldDB" id="A0A131YDD1"/>
<dbReference type="EMBL" id="GEDV01011999">
    <property type="protein sequence ID" value="JAP76558.1"/>
    <property type="molecule type" value="Transcribed_RNA"/>
</dbReference>
<proteinExistence type="predicted"/>
<organism evidence="1">
    <name type="scientific">Rhipicephalus appendiculatus</name>
    <name type="common">Brown ear tick</name>
    <dbReference type="NCBI Taxonomy" id="34631"/>
    <lineage>
        <taxon>Eukaryota</taxon>
        <taxon>Metazoa</taxon>
        <taxon>Ecdysozoa</taxon>
        <taxon>Arthropoda</taxon>
        <taxon>Chelicerata</taxon>
        <taxon>Arachnida</taxon>
        <taxon>Acari</taxon>
        <taxon>Parasitiformes</taxon>
        <taxon>Ixodida</taxon>
        <taxon>Ixodoidea</taxon>
        <taxon>Ixodidae</taxon>
        <taxon>Rhipicephalinae</taxon>
        <taxon>Rhipicephalus</taxon>
        <taxon>Rhipicephalus</taxon>
    </lineage>
</organism>
<reference evidence="1" key="1">
    <citation type="journal article" date="2016" name="Ticks Tick Borne Dis.">
        <title>De novo assembly and annotation of the salivary gland transcriptome of Rhipicephalus appendiculatus male and female ticks during blood feeding.</title>
        <authorList>
            <person name="de Castro M.H."/>
            <person name="de Klerk D."/>
            <person name="Pienaar R."/>
            <person name="Latif A.A."/>
            <person name="Rees D.J."/>
            <person name="Mans B.J."/>
        </authorList>
    </citation>
    <scope>NUCLEOTIDE SEQUENCE</scope>
    <source>
        <tissue evidence="1">Salivary glands</tissue>
    </source>
</reference>
<name>A0A131YDD1_RHIAP</name>
<protein>
    <submittedName>
        <fullName evidence="1">Uncharacterized protein</fullName>
    </submittedName>
</protein>
<sequence length="111" mass="11995">MSTPSSIPIRLYCVAVTNLLSPSSSIRVSPDLDQKCLSDTGIKHLQQFTSCGVLAFSQNPNLSCSAAHFSGLVGEVKASSTLLEHQRSGTRGSKVKLTSEVYQKKVFPTFF</sequence>
<evidence type="ECO:0000313" key="1">
    <source>
        <dbReference type="EMBL" id="JAP76558.1"/>
    </source>
</evidence>
<accession>A0A131YDD1</accession>